<dbReference type="InterPro" id="IPR000871">
    <property type="entry name" value="Beta-lactam_class-A"/>
</dbReference>
<dbReference type="PANTHER" id="PTHR35333">
    <property type="entry name" value="BETA-LACTAMASE"/>
    <property type="match status" value="1"/>
</dbReference>
<evidence type="ECO:0000259" key="8">
    <source>
        <dbReference type="Pfam" id="PF13354"/>
    </source>
</evidence>
<dbReference type="Gene3D" id="3.40.710.10">
    <property type="entry name" value="DD-peptidase/beta-lactamase superfamily"/>
    <property type="match status" value="1"/>
</dbReference>
<dbReference type="SUPFAM" id="SSF56601">
    <property type="entry name" value="beta-lactamase/transpeptidase-like"/>
    <property type="match status" value="1"/>
</dbReference>
<gene>
    <name evidence="9" type="ORF">GCM10011382_04830</name>
</gene>
<dbReference type="Proteomes" id="UP000597301">
    <property type="component" value="Unassembled WGS sequence"/>
</dbReference>
<keyword evidence="4 6" id="KW-0378">Hydrolase</keyword>
<dbReference type="EC" id="3.5.2.6" evidence="3 6"/>
<dbReference type="Pfam" id="PF13354">
    <property type="entry name" value="Beta-lactamase2"/>
    <property type="match status" value="1"/>
</dbReference>
<evidence type="ECO:0000256" key="4">
    <source>
        <dbReference type="ARBA" id="ARBA00022801"/>
    </source>
</evidence>
<dbReference type="InterPro" id="IPR023650">
    <property type="entry name" value="Beta-lactam_class-A_AS"/>
</dbReference>
<comment type="catalytic activity">
    <reaction evidence="1 6">
        <text>a beta-lactam + H2O = a substituted beta-amino acid</text>
        <dbReference type="Rhea" id="RHEA:20401"/>
        <dbReference type="ChEBI" id="CHEBI:15377"/>
        <dbReference type="ChEBI" id="CHEBI:35627"/>
        <dbReference type="ChEBI" id="CHEBI:140347"/>
        <dbReference type="EC" id="3.5.2.6"/>
    </reaction>
</comment>
<name>A0ABQ1NI80_9GAMM</name>
<evidence type="ECO:0000256" key="3">
    <source>
        <dbReference type="ARBA" id="ARBA00012865"/>
    </source>
</evidence>
<comment type="similarity">
    <text evidence="2 6">Belongs to the class-A beta-lactamase family.</text>
</comment>
<sequence>MNHRQPRWMRAALSACLLLASSYAMAQEDRITAELERIEQTLDARIGFAAHHLATGQRWGVNADERFAMSSTFKTLACGALLEQVDEGQLALETEVSFEASELVTYSPVTEQYAGHQPMTLFELCDATMTTSDNTAANLVLQALGGPEDITAFARSMDDPVTRLDRYETELNEATPGDERDTTTPNAMLATLEKLVLGDVLSDESRQQLEAWMKGNAVADGLFRAAMPFDWVIADRTGAGGYGSRSITAIIWPPEQAPTVVVFYITETEASFEERNAAIASLGEVIQTVLADHE</sequence>
<feature type="chain" id="PRO_5045164509" description="Beta-lactamase" evidence="7">
    <location>
        <begin position="27"/>
        <end position="294"/>
    </location>
</feature>
<dbReference type="InterPro" id="IPR012338">
    <property type="entry name" value="Beta-lactam/transpept-like"/>
</dbReference>
<dbReference type="PROSITE" id="PS00146">
    <property type="entry name" value="BETA_LACTAMASE_A"/>
    <property type="match status" value="1"/>
</dbReference>
<dbReference type="RefSeq" id="WP_188637915.1">
    <property type="nucleotide sequence ID" value="NZ_BMHM01000001.1"/>
</dbReference>
<dbReference type="InterPro" id="IPR045155">
    <property type="entry name" value="Beta-lactam_cat"/>
</dbReference>
<dbReference type="PRINTS" id="PR00118">
    <property type="entry name" value="BLACTAMASEA"/>
</dbReference>
<keyword evidence="7" id="KW-0732">Signal</keyword>
<evidence type="ECO:0000313" key="9">
    <source>
        <dbReference type="EMBL" id="GGC77913.1"/>
    </source>
</evidence>
<evidence type="ECO:0000256" key="7">
    <source>
        <dbReference type="SAM" id="SignalP"/>
    </source>
</evidence>
<organism evidence="9 10">
    <name type="scientific">Vreelandella lutescens</name>
    <dbReference type="NCBI Taxonomy" id="1602943"/>
    <lineage>
        <taxon>Bacteria</taxon>
        <taxon>Pseudomonadati</taxon>
        <taxon>Pseudomonadota</taxon>
        <taxon>Gammaproteobacteria</taxon>
        <taxon>Oceanospirillales</taxon>
        <taxon>Halomonadaceae</taxon>
        <taxon>Vreelandella</taxon>
    </lineage>
</organism>
<dbReference type="EMBL" id="BMHM01000001">
    <property type="protein sequence ID" value="GGC77913.1"/>
    <property type="molecule type" value="Genomic_DNA"/>
</dbReference>
<keyword evidence="10" id="KW-1185">Reference proteome</keyword>
<evidence type="ECO:0000256" key="2">
    <source>
        <dbReference type="ARBA" id="ARBA00009009"/>
    </source>
</evidence>
<feature type="signal peptide" evidence="7">
    <location>
        <begin position="1"/>
        <end position="26"/>
    </location>
</feature>
<protein>
    <recommendedName>
        <fullName evidence="3 6">Beta-lactamase</fullName>
        <ecNumber evidence="3 6">3.5.2.6</ecNumber>
    </recommendedName>
</protein>
<keyword evidence="5 6" id="KW-0046">Antibiotic resistance</keyword>
<evidence type="ECO:0000313" key="10">
    <source>
        <dbReference type="Proteomes" id="UP000597301"/>
    </source>
</evidence>
<accession>A0ABQ1NI80</accession>
<comment type="caution">
    <text evidence="9">The sequence shown here is derived from an EMBL/GenBank/DDBJ whole genome shotgun (WGS) entry which is preliminary data.</text>
</comment>
<feature type="domain" description="Beta-lactamase class A catalytic" evidence="8">
    <location>
        <begin position="47"/>
        <end position="262"/>
    </location>
</feature>
<evidence type="ECO:0000256" key="5">
    <source>
        <dbReference type="ARBA" id="ARBA00023251"/>
    </source>
</evidence>
<evidence type="ECO:0000256" key="1">
    <source>
        <dbReference type="ARBA" id="ARBA00001526"/>
    </source>
</evidence>
<evidence type="ECO:0000256" key="6">
    <source>
        <dbReference type="RuleBase" id="RU361140"/>
    </source>
</evidence>
<dbReference type="PANTHER" id="PTHR35333:SF3">
    <property type="entry name" value="BETA-LACTAMASE-TYPE TRANSPEPTIDASE FOLD CONTAINING PROTEIN"/>
    <property type="match status" value="1"/>
</dbReference>
<proteinExistence type="inferred from homology"/>
<reference evidence="10" key="1">
    <citation type="journal article" date="2019" name="Int. J. Syst. Evol. Microbiol.">
        <title>The Global Catalogue of Microorganisms (GCM) 10K type strain sequencing project: providing services to taxonomists for standard genome sequencing and annotation.</title>
        <authorList>
            <consortium name="The Broad Institute Genomics Platform"/>
            <consortium name="The Broad Institute Genome Sequencing Center for Infectious Disease"/>
            <person name="Wu L."/>
            <person name="Ma J."/>
        </authorList>
    </citation>
    <scope>NUCLEOTIDE SEQUENCE [LARGE SCALE GENOMIC DNA]</scope>
    <source>
        <strain evidence="10">CGMCC 1.15122</strain>
    </source>
</reference>
<dbReference type="NCBIfam" id="NF033103">
    <property type="entry name" value="bla_class_A"/>
    <property type="match status" value="1"/>
</dbReference>